<dbReference type="RefSeq" id="WP_349642277.1">
    <property type="nucleotide sequence ID" value="NZ_CAWVOH010000003.1"/>
</dbReference>
<sequence length="57" mass="5950">MSKKPSIQEILPTSSGPLVIGQSTEFNYFGSANQPEIPSISALDVLASLVTALADQS</sequence>
<evidence type="ECO:0000313" key="2">
    <source>
        <dbReference type="Proteomes" id="UP001314241"/>
    </source>
</evidence>
<gene>
    <name evidence="1" type="ORF">R54876_GBNLAHCA_01303</name>
</gene>
<reference evidence="1 2" key="1">
    <citation type="submission" date="2024-01" db="EMBL/GenBank/DDBJ databases">
        <authorList>
            <person name="Botero Cardona J."/>
        </authorList>
    </citation>
    <scope>NUCLEOTIDE SEQUENCE [LARGE SCALE GENOMIC DNA]</scope>
    <source>
        <strain evidence="1 2">LMG 33000</strain>
    </source>
</reference>
<proteinExistence type="predicted"/>
<keyword evidence="2" id="KW-1185">Reference proteome</keyword>
<evidence type="ECO:0000313" key="1">
    <source>
        <dbReference type="EMBL" id="CAK8054728.1"/>
    </source>
</evidence>
<protein>
    <submittedName>
        <fullName evidence="1">Uncharacterized protein</fullName>
    </submittedName>
</protein>
<dbReference type="Proteomes" id="UP001314241">
    <property type="component" value="Unassembled WGS sequence"/>
</dbReference>
<dbReference type="EMBL" id="CAWVOH010000003">
    <property type="protein sequence ID" value="CAK8054728.1"/>
    <property type="molecule type" value="Genomic_DNA"/>
</dbReference>
<organism evidence="1 2">
    <name type="scientific">Eupransor demetentiae</name>
    <dbReference type="NCBI Taxonomy" id="3109584"/>
    <lineage>
        <taxon>Bacteria</taxon>
        <taxon>Bacillati</taxon>
        <taxon>Bacillota</taxon>
        <taxon>Bacilli</taxon>
        <taxon>Lactobacillales</taxon>
        <taxon>Lactobacillaceae</taxon>
        <taxon>Eupransor</taxon>
    </lineage>
</organism>
<comment type="caution">
    <text evidence="1">The sequence shown here is derived from an EMBL/GenBank/DDBJ whole genome shotgun (WGS) entry which is preliminary data.</text>
</comment>
<accession>A0ABM9N688</accession>
<name>A0ABM9N688_9LACO</name>